<dbReference type="Pfam" id="PF08973">
    <property type="entry name" value="TM1506"/>
    <property type="match status" value="1"/>
</dbReference>
<dbReference type="Proteomes" id="UP000711407">
    <property type="component" value="Unassembled WGS sequence"/>
</dbReference>
<dbReference type="InterPro" id="IPR037081">
    <property type="entry name" value="Hyp_TM1506"/>
</dbReference>
<dbReference type="InterPro" id="IPR015067">
    <property type="entry name" value="DUF1893_TM1506-like"/>
</dbReference>
<evidence type="ECO:0000313" key="1">
    <source>
        <dbReference type="EMBL" id="HJE38875.1"/>
    </source>
</evidence>
<comment type="caution">
    <text evidence="1">The sequence shown here is derived from an EMBL/GenBank/DDBJ whole genome shotgun (WGS) entry which is preliminary data.</text>
</comment>
<accession>A0A921JHM6</accession>
<proteinExistence type="predicted"/>
<dbReference type="EMBL" id="DYXT01000021">
    <property type="protein sequence ID" value="HJE38875.1"/>
    <property type="molecule type" value="Genomic_DNA"/>
</dbReference>
<dbReference type="SUPFAM" id="SSF53927">
    <property type="entry name" value="Cytidine deaminase-like"/>
    <property type="match status" value="1"/>
</dbReference>
<reference evidence="1" key="2">
    <citation type="submission" date="2021-09" db="EMBL/GenBank/DDBJ databases">
        <authorList>
            <person name="Gilroy R."/>
        </authorList>
    </citation>
    <scope>NUCLEOTIDE SEQUENCE</scope>
    <source>
        <strain evidence="1">4100</strain>
    </source>
</reference>
<evidence type="ECO:0000313" key="2">
    <source>
        <dbReference type="Proteomes" id="UP000711407"/>
    </source>
</evidence>
<dbReference type="Gene3D" id="3.40.140.30">
    <property type="entry name" value="Hypothetical protein TM1506"/>
    <property type="match status" value="1"/>
</dbReference>
<protein>
    <submittedName>
        <fullName evidence="1">DUF1893 domain-containing protein</fullName>
    </submittedName>
</protein>
<name>A0A921JHM6_9BACT</name>
<gene>
    <name evidence="1" type="ORF">K8V47_03810</name>
</gene>
<organism evidence="1 2">
    <name type="scientific">Candidatus Amulumruptor caecigallinarius</name>
    <dbReference type="NCBI Taxonomy" id="2109911"/>
    <lineage>
        <taxon>Bacteria</taxon>
        <taxon>Pseudomonadati</taxon>
        <taxon>Bacteroidota</taxon>
        <taxon>Bacteroidia</taxon>
        <taxon>Bacteroidales</taxon>
        <taxon>Muribaculaceae</taxon>
        <taxon>Candidatus Amulumruptor</taxon>
    </lineage>
</organism>
<dbReference type="GO" id="GO:0003824">
    <property type="term" value="F:catalytic activity"/>
    <property type="evidence" value="ECO:0007669"/>
    <property type="project" value="InterPro"/>
</dbReference>
<sequence length="137" mass="14536">MTADIVDILHQGNHSLVVSNGTVSVFDGRGVSDLYRILNEDPSLLDGADIADKVVGKGAAALMILGKANSVYADIISTPALKLFETSAVKVSYAEEVPNIIYRNGDGICPVESLCIGCTTPEECLPLITRFINSIKP</sequence>
<dbReference type="InterPro" id="IPR016193">
    <property type="entry name" value="Cytidine_deaminase-like"/>
</dbReference>
<dbReference type="AlphaFoldDB" id="A0A921JHM6"/>
<reference evidence="1" key="1">
    <citation type="journal article" date="2021" name="PeerJ">
        <title>Extensive microbial diversity within the chicken gut microbiome revealed by metagenomics and culture.</title>
        <authorList>
            <person name="Gilroy R."/>
            <person name="Ravi A."/>
            <person name="Getino M."/>
            <person name="Pursley I."/>
            <person name="Horton D.L."/>
            <person name="Alikhan N.F."/>
            <person name="Baker D."/>
            <person name="Gharbi K."/>
            <person name="Hall N."/>
            <person name="Watson M."/>
            <person name="Adriaenssens E.M."/>
            <person name="Foster-Nyarko E."/>
            <person name="Jarju S."/>
            <person name="Secka A."/>
            <person name="Antonio M."/>
            <person name="Oren A."/>
            <person name="Chaudhuri R.R."/>
            <person name="La Ragione R."/>
            <person name="Hildebrand F."/>
            <person name="Pallen M.J."/>
        </authorList>
    </citation>
    <scope>NUCLEOTIDE SEQUENCE</scope>
    <source>
        <strain evidence="1">4100</strain>
    </source>
</reference>